<dbReference type="PANTHER" id="PTHR31686">
    <property type="match status" value="1"/>
</dbReference>
<dbReference type="InterPro" id="IPR038665">
    <property type="entry name" value="Voltage-dep_anion_channel_sf"/>
</dbReference>
<comment type="subcellular location">
    <subcellularLocation>
        <location evidence="1">Cell membrane</location>
        <topology evidence="1">Multi-pass membrane protein</topology>
    </subcellularLocation>
</comment>
<keyword evidence="7 10" id="KW-0472">Membrane</keyword>
<dbReference type="CDD" id="cd09318">
    <property type="entry name" value="TDT_SSU1"/>
    <property type="match status" value="1"/>
</dbReference>
<dbReference type="VEuPathDB" id="FungiDB:SAPIO_CDS2412"/>
<dbReference type="Pfam" id="PF03595">
    <property type="entry name" value="SLAC1"/>
    <property type="match status" value="1"/>
</dbReference>
<keyword evidence="3" id="KW-0813">Transport</keyword>
<dbReference type="Gene3D" id="3.40.630.30">
    <property type="match status" value="1"/>
</dbReference>
<dbReference type="FunFam" id="1.50.10.150:FF:000004">
    <property type="entry name" value="Malic acid transporter"/>
    <property type="match status" value="1"/>
</dbReference>
<gene>
    <name evidence="12" type="ORF">SAPIO_CDS2412</name>
</gene>
<accession>A0A084GCF5</accession>
<feature type="transmembrane region" description="Helical" evidence="10">
    <location>
        <begin position="309"/>
        <end position="331"/>
    </location>
</feature>
<evidence type="ECO:0000313" key="13">
    <source>
        <dbReference type="Proteomes" id="UP000028545"/>
    </source>
</evidence>
<keyword evidence="4" id="KW-1003">Cell membrane</keyword>
<proteinExistence type="inferred from homology"/>
<dbReference type="Pfam" id="PF13302">
    <property type="entry name" value="Acetyltransf_3"/>
    <property type="match status" value="1"/>
</dbReference>
<evidence type="ECO:0000256" key="1">
    <source>
        <dbReference type="ARBA" id="ARBA00004651"/>
    </source>
</evidence>
<keyword evidence="5 10" id="KW-0812">Transmembrane</keyword>
<feature type="transmembrane region" description="Helical" evidence="10">
    <location>
        <begin position="64"/>
        <end position="88"/>
    </location>
</feature>
<organism evidence="12 13">
    <name type="scientific">Pseudallescheria apiosperma</name>
    <name type="common">Scedosporium apiospermum</name>
    <dbReference type="NCBI Taxonomy" id="563466"/>
    <lineage>
        <taxon>Eukaryota</taxon>
        <taxon>Fungi</taxon>
        <taxon>Dikarya</taxon>
        <taxon>Ascomycota</taxon>
        <taxon>Pezizomycotina</taxon>
        <taxon>Sordariomycetes</taxon>
        <taxon>Hypocreomycetidae</taxon>
        <taxon>Microascales</taxon>
        <taxon>Microascaceae</taxon>
        <taxon>Scedosporium</taxon>
    </lineage>
</organism>
<sequence length="591" mass="65264">MGTGITSILLHEFPYNAQWLRYISYICFGLNVLLFTIFLALTVIRYVVYPEIWCVMIAHPAQSLFLGCFPMAFATIINMMVLACSHWGEWLIYTAWVLWWVDVWLSLATCISMPFIVMHRHRPNLENITAALLLPIVPSIVASASGGIVAEVLPSTDHAIMTLITSYILWGIGEFFTGCVLALYFHRLTVHSIPPKEVVVSVFLPIGPLGQGGFGIQELGKVAAKVLPGTTTFGVIDNGAARAAETLYTCGVFLAVMMWGFGVAWMTLAFITIATMKKFPFNMGWWGFTFPLGVLATCTGSLAKNLDSGFFKITTAILSLLVVSFWLLVAIRTTQLAPRTMTSNFNLPIDLERLQNDRLKLVPLEDNLEEWAGAYVQDANRNPHVYDWLTYGPFADAAEYICWYNETSRNNTSELLLAIILKAGTVTRKDSGTGEMTAIEVTDGTFAGLCGLVSQPERATVDLGQLLISRFQRTFVGTHANALLLHYCLDSVEDGGLGLRRVQWQANASNVASVNAAKRLGFQLEGVIRWQQVLPIGKRASEGAGLEREGLPRLGLDGRELGPGRHTAMLSLCWDDWVGGGREHVDSLVRR</sequence>
<comment type="function">
    <text evidence="8">Sulphite efflux pump required for the secretion of sulphite as a reducing agent. In the presence of sulphite, cystine in keratin is directly cleaved to cysteine and S-sulphocysteine, and thereby, reduced proteins become accessible to hydrolysis by a variety of secreted endo- and exoproteases. Excretion of sulphite mediated by an efflux pump also represents a detoxification pathway for dermatophytes during infection of the epidermal stratum corneum, hair and nails, which are rich in cysteine.</text>
</comment>
<dbReference type="KEGG" id="sapo:SAPIO_CDS2412"/>
<evidence type="ECO:0000256" key="8">
    <source>
        <dbReference type="ARBA" id="ARBA00056100"/>
    </source>
</evidence>
<evidence type="ECO:0000256" key="3">
    <source>
        <dbReference type="ARBA" id="ARBA00022448"/>
    </source>
</evidence>
<dbReference type="Proteomes" id="UP000028545">
    <property type="component" value="Unassembled WGS sequence"/>
</dbReference>
<feature type="transmembrane region" description="Helical" evidence="10">
    <location>
        <begin position="285"/>
        <end position="303"/>
    </location>
</feature>
<dbReference type="SUPFAM" id="SSF55729">
    <property type="entry name" value="Acyl-CoA N-acyltransferases (Nat)"/>
    <property type="match status" value="1"/>
</dbReference>
<feature type="transmembrane region" description="Helical" evidence="10">
    <location>
        <begin position="252"/>
        <end position="273"/>
    </location>
</feature>
<dbReference type="RefSeq" id="XP_016644816.1">
    <property type="nucleotide sequence ID" value="XM_016785440.1"/>
</dbReference>
<evidence type="ECO:0000256" key="10">
    <source>
        <dbReference type="SAM" id="Phobius"/>
    </source>
</evidence>
<dbReference type="InterPro" id="IPR004695">
    <property type="entry name" value="SLAC1/Mae1/Ssu1/TehA"/>
</dbReference>
<comment type="caution">
    <text evidence="12">The sequence shown here is derived from an EMBL/GenBank/DDBJ whole genome shotgun (WGS) entry which is preliminary data.</text>
</comment>
<name>A0A084GCF5_PSEDA</name>
<evidence type="ECO:0000259" key="11">
    <source>
        <dbReference type="Pfam" id="PF13302"/>
    </source>
</evidence>
<protein>
    <recommendedName>
        <fullName evidence="9">Sulfite efflux pump SSU1</fullName>
    </recommendedName>
</protein>
<comment type="similarity">
    <text evidence="2">Belongs to the tellurite-resistance/dicarboxylate transporter (TDT) family.</text>
</comment>
<dbReference type="OrthoDB" id="1099at2759"/>
<evidence type="ECO:0000256" key="7">
    <source>
        <dbReference type="ARBA" id="ARBA00023136"/>
    </source>
</evidence>
<evidence type="ECO:0000256" key="9">
    <source>
        <dbReference type="ARBA" id="ARBA00072906"/>
    </source>
</evidence>
<evidence type="ECO:0000256" key="5">
    <source>
        <dbReference type="ARBA" id="ARBA00022692"/>
    </source>
</evidence>
<dbReference type="GO" id="GO:0016747">
    <property type="term" value="F:acyltransferase activity, transferring groups other than amino-acyl groups"/>
    <property type="evidence" value="ECO:0007669"/>
    <property type="project" value="InterPro"/>
</dbReference>
<dbReference type="GO" id="GO:0005886">
    <property type="term" value="C:plasma membrane"/>
    <property type="evidence" value="ECO:0007669"/>
    <property type="project" value="UniProtKB-SubCell"/>
</dbReference>
<dbReference type="GO" id="GO:0000319">
    <property type="term" value="F:sulfite transmembrane transporter activity"/>
    <property type="evidence" value="ECO:0007669"/>
    <property type="project" value="TreeGrafter"/>
</dbReference>
<dbReference type="PANTHER" id="PTHR31686:SF1">
    <property type="entry name" value="SULFITE EFFLUX PUMP SSU1"/>
    <property type="match status" value="1"/>
</dbReference>
<keyword evidence="6 10" id="KW-1133">Transmembrane helix</keyword>
<evidence type="ECO:0000313" key="12">
    <source>
        <dbReference type="EMBL" id="KEZ45017.1"/>
    </source>
</evidence>
<dbReference type="GeneID" id="27721484"/>
<dbReference type="HOGENOM" id="CLU_461623_0_0_1"/>
<dbReference type="EMBL" id="JOWA01000086">
    <property type="protein sequence ID" value="KEZ45017.1"/>
    <property type="molecule type" value="Genomic_DNA"/>
</dbReference>
<feature type="domain" description="N-acetyltransferase" evidence="11">
    <location>
        <begin position="358"/>
        <end position="523"/>
    </location>
</feature>
<dbReference type="AlphaFoldDB" id="A0A084GCF5"/>
<evidence type="ECO:0000256" key="2">
    <source>
        <dbReference type="ARBA" id="ARBA00008566"/>
    </source>
</evidence>
<feature type="transmembrane region" description="Helical" evidence="10">
    <location>
        <begin position="22"/>
        <end position="44"/>
    </location>
</feature>
<evidence type="ECO:0000256" key="4">
    <source>
        <dbReference type="ARBA" id="ARBA00022475"/>
    </source>
</evidence>
<dbReference type="InterPro" id="IPR016181">
    <property type="entry name" value="Acyl_CoA_acyltransferase"/>
</dbReference>
<feature type="transmembrane region" description="Helical" evidence="10">
    <location>
        <begin position="130"/>
        <end position="153"/>
    </location>
</feature>
<reference evidence="12 13" key="1">
    <citation type="journal article" date="2014" name="Genome Announc.">
        <title>Draft genome sequence of the pathogenic fungus Scedosporium apiospermum.</title>
        <authorList>
            <person name="Vandeputte P."/>
            <person name="Ghamrawi S."/>
            <person name="Rechenmann M."/>
            <person name="Iltis A."/>
            <person name="Giraud S."/>
            <person name="Fleury M."/>
            <person name="Thornton C."/>
            <person name="Delhaes L."/>
            <person name="Meyer W."/>
            <person name="Papon N."/>
            <person name="Bouchara J.P."/>
        </authorList>
    </citation>
    <scope>NUCLEOTIDE SEQUENCE [LARGE SCALE GENOMIC DNA]</scope>
    <source>
        <strain evidence="12 13">IHEM 14462</strain>
    </source>
</reference>
<evidence type="ECO:0000256" key="6">
    <source>
        <dbReference type="ARBA" id="ARBA00022989"/>
    </source>
</evidence>
<feature type="transmembrane region" description="Helical" evidence="10">
    <location>
        <begin position="159"/>
        <end position="186"/>
    </location>
</feature>
<dbReference type="Gene3D" id="1.50.10.150">
    <property type="entry name" value="Voltage-dependent anion channel"/>
    <property type="match status" value="1"/>
</dbReference>
<dbReference type="InterPro" id="IPR051629">
    <property type="entry name" value="Sulfite_efflux_TDT"/>
</dbReference>
<dbReference type="InterPro" id="IPR000182">
    <property type="entry name" value="GNAT_dom"/>
</dbReference>
<feature type="transmembrane region" description="Helical" evidence="10">
    <location>
        <begin position="94"/>
        <end position="118"/>
    </location>
</feature>
<keyword evidence="13" id="KW-1185">Reference proteome</keyword>